<evidence type="ECO:0000313" key="7">
    <source>
        <dbReference type="EMBL" id="SEK22288.1"/>
    </source>
</evidence>
<dbReference type="CDD" id="cd17293">
    <property type="entry name" value="RMtype1_S_Ppo21ORF8840P_TRD1-CR1_like"/>
    <property type="match status" value="1"/>
</dbReference>
<evidence type="ECO:0000313" key="8">
    <source>
        <dbReference type="Proteomes" id="UP000199081"/>
    </source>
</evidence>
<dbReference type="InterPro" id="IPR000055">
    <property type="entry name" value="Restrct_endonuc_typeI_TRD"/>
</dbReference>
<dbReference type="Pfam" id="PF01420">
    <property type="entry name" value="Methylase_S"/>
    <property type="match status" value="2"/>
</dbReference>
<dbReference type="PANTHER" id="PTHR43140">
    <property type="entry name" value="TYPE-1 RESTRICTION ENZYME ECOKI SPECIFICITY PROTEIN"/>
    <property type="match status" value="1"/>
</dbReference>
<dbReference type="Gene3D" id="3.90.220.20">
    <property type="entry name" value="DNA methylase specificity domains"/>
    <property type="match status" value="2"/>
</dbReference>
<dbReference type="InterPro" id="IPR051212">
    <property type="entry name" value="Type-I_RE_S_subunit"/>
</dbReference>
<keyword evidence="8" id="KW-1185">Reference proteome</keyword>
<dbReference type="OrthoDB" id="9795776at2"/>
<feature type="coiled-coil region" evidence="5">
    <location>
        <begin position="19"/>
        <end position="53"/>
    </location>
</feature>
<keyword evidence="2" id="KW-0680">Restriction system</keyword>
<evidence type="ECO:0000259" key="6">
    <source>
        <dbReference type="Pfam" id="PF01420"/>
    </source>
</evidence>
<dbReference type="EMBL" id="FNZU01000001">
    <property type="protein sequence ID" value="SEK22288.1"/>
    <property type="molecule type" value="Genomic_DNA"/>
</dbReference>
<comment type="similarity">
    <text evidence="1">Belongs to the type-I restriction system S methylase family.</text>
</comment>
<dbReference type="InterPro" id="IPR044946">
    <property type="entry name" value="Restrct_endonuc_typeI_TRD_sf"/>
</dbReference>
<keyword evidence="5" id="KW-0175">Coiled coil</keyword>
<dbReference type="Proteomes" id="UP000199081">
    <property type="component" value="Unassembled WGS sequence"/>
</dbReference>
<name>A0A1H7F8H2_9LACT</name>
<dbReference type="PANTHER" id="PTHR43140:SF1">
    <property type="entry name" value="TYPE I RESTRICTION ENZYME ECOKI SPECIFICITY SUBUNIT"/>
    <property type="match status" value="1"/>
</dbReference>
<organism evidence="7 8">
    <name type="scientific">Alkalibacterium pelagium</name>
    <dbReference type="NCBI Taxonomy" id="426702"/>
    <lineage>
        <taxon>Bacteria</taxon>
        <taxon>Bacillati</taxon>
        <taxon>Bacillota</taxon>
        <taxon>Bacilli</taxon>
        <taxon>Lactobacillales</taxon>
        <taxon>Carnobacteriaceae</taxon>
        <taxon>Alkalibacterium</taxon>
    </lineage>
</organism>
<comment type="subunit">
    <text evidence="4">The methyltransferase is composed of M and S polypeptides.</text>
</comment>
<evidence type="ECO:0000256" key="3">
    <source>
        <dbReference type="ARBA" id="ARBA00023125"/>
    </source>
</evidence>
<evidence type="ECO:0000256" key="1">
    <source>
        <dbReference type="ARBA" id="ARBA00010923"/>
    </source>
</evidence>
<dbReference type="STRING" id="426702.SAMN04488099_101229"/>
<feature type="domain" description="Type I restriction modification DNA specificity" evidence="6">
    <location>
        <begin position="314"/>
        <end position="480"/>
    </location>
</feature>
<dbReference type="SUPFAM" id="SSF116734">
    <property type="entry name" value="DNA methylase specificity domain"/>
    <property type="match status" value="2"/>
</dbReference>
<accession>A0A1H7F8H2</accession>
<keyword evidence="3" id="KW-0238">DNA-binding</keyword>
<feature type="domain" description="Type I restriction modification DNA specificity" evidence="6">
    <location>
        <begin position="68"/>
        <end position="226"/>
    </location>
</feature>
<dbReference type="GO" id="GO:0009307">
    <property type="term" value="P:DNA restriction-modification system"/>
    <property type="evidence" value="ECO:0007669"/>
    <property type="project" value="UniProtKB-KW"/>
</dbReference>
<evidence type="ECO:0000256" key="4">
    <source>
        <dbReference type="ARBA" id="ARBA00038652"/>
    </source>
</evidence>
<dbReference type="RefSeq" id="WP_091478418.1">
    <property type="nucleotide sequence ID" value="NZ_BJYC01000001.1"/>
</dbReference>
<evidence type="ECO:0000256" key="2">
    <source>
        <dbReference type="ARBA" id="ARBA00022747"/>
    </source>
</evidence>
<gene>
    <name evidence="7" type="ORF">SAMN04488099_101229</name>
</gene>
<protein>
    <submittedName>
        <fullName evidence="7">Type I restriction enzyme, S subunit</fullName>
    </submittedName>
</protein>
<evidence type="ECO:0000256" key="5">
    <source>
        <dbReference type="SAM" id="Coils"/>
    </source>
</evidence>
<dbReference type="AlphaFoldDB" id="A0A1H7F8H2"/>
<reference evidence="8" key="1">
    <citation type="submission" date="2016-10" db="EMBL/GenBank/DDBJ databases">
        <authorList>
            <person name="Varghese N."/>
            <person name="Submissions S."/>
        </authorList>
    </citation>
    <scope>NUCLEOTIDE SEQUENCE [LARGE SCALE GENOMIC DNA]</scope>
    <source>
        <strain evidence="8">DSM 19183</strain>
    </source>
</reference>
<proteinExistence type="inferred from homology"/>
<dbReference type="GO" id="GO:0003677">
    <property type="term" value="F:DNA binding"/>
    <property type="evidence" value="ECO:0007669"/>
    <property type="project" value="UniProtKB-KW"/>
</dbReference>
<sequence>MNAQDLKNSILQLAIQGKLVEQREEEGTAEELLKKIEAEKKQLIKEGKIKKQKSLPEIKADEIPFDIPENWEWVRLIDIGITQTGNTPSKTKIEYFGNFIPFICPGDILNGGINYDNQGLSEQGKEVGRVSERNSILQVCIGGSIGKCAINSVDVSYNQQINAITPLICNHLYVYYLMDSRFFLVSMTHKATGTATPIINKSSWESIIIPLPPLEEQKRIVAKIEELMPYVDKYDVAYSEVEELNKKFPEDMQKSILQYAIQGKLVEQREEDGTAEELYKQIQEEKKKLIKEGKIKKTKALPEITEDEIPFDIPENWKWVRIVEMSFFQEGPGIMAKDFRNSGIPLIRIAGMQEDNLSLDGCNYLDPDMVDKKWSHFKLDLGDIVISTSASMDKICEVTEDTVGAIPYTGQIRFKMYGNISKEYFKYFIMSNAYIKQINEQKSGGTIKHYGPTHLKRMIIPLPPLAEQRRIVEKIEELLPYTKQLVKKVD</sequence>